<comment type="cofactor">
    <cofactor evidence="1">
        <name>Ca(2+)</name>
        <dbReference type="ChEBI" id="CHEBI:29108"/>
    </cofactor>
</comment>
<keyword evidence="4" id="KW-0256">Endoplasmic reticulum</keyword>
<evidence type="ECO:0008006" key="13">
    <source>
        <dbReference type="Google" id="ProtNLM"/>
    </source>
</evidence>
<feature type="domain" description="UGGT thioredoxin-like" evidence="8">
    <location>
        <begin position="290"/>
        <end position="412"/>
    </location>
</feature>
<dbReference type="GO" id="GO:0051082">
    <property type="term" value="F:unfolded protein binding"/>
    <property type="evidence" value="ECO:0007669"/>
    <property type="project" value="TreeGrafter"/>
</dbReference>
<dbReference type="SUPFAM" id="SSF53448">
    <property type="entry name" value="Nucleotide-diphospho-sugar transferases"/>
    <property type="match status" value="1"/>
</dbReference>
<evidence type="ECO:0000256" key="4">
    <source>
        <dbReference type="ARBA" id="ARBA00022824"/>
    </source>
</evidence>
<reference evidence="11" key="2">
    <citation type="submission" date="2021-01" db="EMBL/GenBank/DDBJ databases">
        <authorList>
            <person name="Schikora-Tamarit M.A."/>
        </authorList>
    </citation>
    <scope>NUCLEOTIDE SEQUENCE</scope>
    <source>
        <strain evidence="11">CBS2887</strain>
    </source>
</reference>
<dbReference type="Gene3D" id="3.90.550.10">
    <property type="entry name" value="Spore Coat Polysaccharide Biosynthesis Protein SpsA, Chain A"/>
    <property type="match status" value="1"/>
</dbReference>
<feature type="signal peptide" evidence="6">
    <location>
        <begin position="1"/>
        <end position="20"/>
    </location>
</feature>
<feature type="chain" id="PRO_5040342475" description="Glycosyltransferase family 24 protein" evidence="6">
    <location>
        <begin position="21"/>
        <end position="1389"/>
    </location>
</feature>
<evidence type="ECO:0000256" key="2">
    <source>
        <dbReference type="ARBA" id="ARBA00004319"/>
    </source>
</evidence>
<dbReference type="InterPro" id="IPR040692">
    <property type="entry name" value="UGGT_TRXL_3"/>
</dbReference>
<name>A0A9P8TMX4_WICPI</name>
<keyword evidence="12" id="KW-1185">Reference proteome</keyword>
<accession>A0A9P8TMX4</accession>
<dbReference type="Pfam" id="PF18404">
    <property type="entry name" value="Glyco_transf_24"/>
    <property type="match status" value="1"/>
</dbReference>
<evidence type="ECO:0000256" key="6">
    <source>
        <dbReference type="SAM" id="SignalP"/>
    </source>
</evidence>
<feature type="domain" description="UGGT thioredoxin-like" evidence="9">
    <location>
        <begin position="437"/>
        <end position="615"/>
    </location>
</feature>
<protein>
    <recommendedName>
        <fullName evidence="13">Glycosyltransferase family 24 protein</fullName>
    </recommendedName>
</protein>
<sequence>MATWFIVATLALSWLTSSQSVEVQLKANWEKPPFQLSILETLATESEDHYLLALAEIASFAITDPFDEDEEIEPGVWSTDQELHENTLGSFSTRDKELLDIALASKYQSPRIISHYKHYTETVIPKHGDALLKKCGTITESWVQFNNVIYCKPDDIYALMTDSTSTQEAILPFDRVVGACGPLLVFYANVNDSKFKQFASNLYDNARFAKTRFVMRYIPQFTDERETLSGYGASLNLKRYEHLVLPDQNSAVDNIIGGGGGGGGGAAEPADEIDQASPEEVKSFFGGYVDEVKPIETRNIRSLSAQAVSLLESFEDEELKFEMLKNISFNFPSFVNFIGRRVEIDGSVSELYDKNQASGIRSESTGIFLNGCPFGEKADVFQLLEALKFQLNQVDQLKEYGFSAVSAKRIISYFGSRALRSLQSSLVSRYAFSELDEVAILYLNDIKKDPEYDELMETKSNLFTTVFAVCASDYESIKHALSMYRSAAGDVQSQKIGILPLLCGGQDESLANNFYEVLLNKGPKKLAEYLEEISSSDKAVRDVSTSNHVSVLRTREVIDKFDIRKPCMIVNGVFKGLSERWYEDYTQQLNTDMRVIQKIVHGSKPGSYEELEELFHLNSFKIRHERAVPDFKREAKYKYYDFDSLIDLLEEVKHDVVEFSNFDMLDNVSKHPTDMTTFSFFDNFGSEKAMFQALKALEFIKVSDVPIRVRLVHILDSSSFVSSLKPTSTSINRSINVITDILQVGRFAEPGLLNSAFQGFMDLLDIDSSSFLLADGRYVDLRNDILDVGVLQHFLDTEKRLRLDVMSEVLKESSDLFSTIEPRDFGNWLESLKSYITSTFYSIEADSGVDYFPRFDLQSYFTGENDQDLDVLFIVDPILPLTQHLLPLVEVLKGLSFVNLVTVFAPEASIRKVDLQRFYRANVQTSVKFNSLGGVDDEVSLKFENVPEKTILRLNLETPRSWLTMVNQSLGDLENILISYSGNEKAVFELKNIIIDCDVGGSIPKNAVFEIGGGYDQSAISGSSYVQLKSNPGIWNVDLKSDESYELGHTGEINIFNFNVKENYKLSVTKRRQQSELSKGMPTKNIKSQADINIFTFASGYSQEQMLTVMMASASNTTQSSVKFWILENFMSASLRGMLPTLAENYGFEYELISFKWPVGLKSAPDRQTEFWSYKFLFLDLLFDLDLDRVIYISPDQTILHDLKELVELDLEGSPYAFPLIGEGRVETDKHKFWDLGWWRDYLEGKYNFHSTSIFVVDLNEFRSSGAGDKLRNKFNDLTDDSSAMANLDLDFPNNTQDLVPIFTLSRLWGWCETWNTIVSASDAHSIDICANPSVRERKIDSIKRLVPIWLKYYEEIEVFYNSVYPELSTFDVSEVVGTTNNEHGHDEL</sequence>
<reference evidence="11" key="1">
    <citation type="journal article" date="2021" name="Open Biol.">
        <title>Shared evolutionary footprints suggest mitochondrial oxidative damage underlies multiple complex I losses in fungi.</title>
        <authorList>
            <person name="Schikora-Tamarit M.A."/>
            <person name="Marcet-Houben M."/>
            <person name="Nosek J."/>
            <person name="Gabaldon T."/>
        </authorList>
    </citation>
    <scope>NUCLEOTIDE SEQUENCE</scope>
    <source>
        <strain evidence="11">CBS2887</strain>
    </source>
</reference>
<proteinExistence type="predicted"/>
<evidence type="ECO:0000259" key="7">
    <source>
        <dbReference type="Pfam" id="PF18400"/>
    </source>
</evidence>
<comment type="caution">
    <text evidence="11">The sequence shown here is derived from an EMBL/GenBank/DDBJ whole genome shotgun (WGS) entry which is preliminary data.</text>
</comment>
<organism evidence="11 12">
    <name type="scientific">Wickerhamomyces pijperi</name>
    <name type="common">Yeast</name>
    <name type="synonym">Pichia pijperi</name>
    <dbReference type="NCBI Taxonomy" id="599730"/>
    <lineage>
        <taxon>Eukaryota</taxon>
        <taxon>Fungi</taxon>
        <taxon>Dikarya</taxon>
        <taxon>Ascomycota</taxon>
        <taxon>Saccharomycotina</taxon>
        <taxon>Saccharomycetes</taxon>
        <taxon>Phaffomycetales</taxon>
        <taxon>Wickerhamomycetaceae</taxon>
        <taxon>Wickerhamomyces</taxon>
    </lineage>
</organism>
<dbReference type="InterPro" id="IPR040497">
    <property type="entry name" value="Glyco_transf_24"/>
</dbReference>
<feature type="domain" description="UGGT thioredoxin-like" evidence="7">
    <location>
        <begin position="31"/>
        <end position="225"/>
    </location>
</feature>
<dbReference type="InterPro" id="IPR040693">
    <property type="entry name" value="UGGT_TRXL_1"/>
</dbReference>
<dbReference type="Pfam" id="PF18401">
    <property type="entry name" value="Thioredoxin_13"/>
    <property type="match status" value="1"/>
</dbReference>
<evidence type="ECO:0000259" key="8">
    <source>
        <dbReference type="Pfam" id="PF18401"/>
    </source>
</evidence>
<comment type="subcellular location">
    <subcellularLocation>
        <location evidence="2">Endoplasmic reticulum lumen</location>
    </subcellularLocation>
</comment>
<keyword evidence="5" id="KW-0325">Glycoprotein</keyword>
<dbReference type="InterPro" id="IPR040694">
    <property type="entry name" value="UGGT_TRXL_2"/>
</dbReference>
<dbReference type="PANTHER" id="PTHR11226:SF0">
    <property type="entry name" value="UDP-GLUCOSE:GLYCOPROTEIN GLUCOSYLTRANSFERASE"/>
    <property type="match status" value="1"/>
</dbReference>
<evidence type="ECO:0000259" key="9">
    <source>
        <dbReference type="Pfam" id="PF18402"/>
    </source>
</evidence>
<evidence type="ECO:0000259" key="10">
    <source>
        <dbReference type="Pfam" id="PF18404"/>
    </source>
</evidence>
<dbReference type="Pfam" id="PF18400">
    <property type="entry name" value="Thioredoxin_12"/>
    <property type="match status" value="1"/>
</dbReference>
<keyword evidence="3 6" id="KW-0732">Signal</keyword>
<dbReference type="PANTHER" id="PTHR11226">
    <property type="entry name" value="UDP-GLUCOSE GLYCOPROTEIN:GLUCOSYLTRANSFERASE"/>
    <property type="match status" value="1"/>
</dbReference>
<dbReference type="Proteomes" id="UP000774326">
    <property type="component" value="Unassembled WGS sequence"/>
</dbReference>
<dbReference type="GO" id="GO:0036503">
    <property type="term" value="P:ERAD pathway"/>
    <property type="evidence" value="ECO:0007669"/>
    <property type="project" value="TreeGrafter"/>
</dbReference>
<dbReference type="EMBL" id="JAEUBG010002673">
    <property type="protein sequence ID" value="KAH3684201.1"/>
    <property type="molecule type" value="Genomic_DNA"/>
</dbReference>
<evidence type="ECO:0000313" key="11">
    <source>
        <dbReference type="EMBL" id="KAH3684201.1"/>
    </source>
</evidence>
<dbReference type="InterPro" id="IPR029044">
    <property type="entry name" value="Nucleotide-diphossugar_trans"/>
</dbReference>
<evidence type="ECO:0000256" key="5">
    <source>
        <dbReference type="ARBA" id="ARBA00023180"/>
    </source>
</evidence>
<dbReference type="OrthoDB" id="27683at2759"/>
<dbReference type="GO" id="GO:0018279">
    <property type="term" value="P:protein N-linked glycosylation via asparagine"/>
    <property type="evidence" value="ECO:0007669"/>
    <property type="project" value="TreeGrafter"/>
</dbReference>
<dbReference type="InterPro" id="IPR009448">
    <property type="entry name" value="UDP-g_GGtrans"/>
</dbReference>
<dbReference type="GO" id="GO:0005788">
    <property type="term" value="C:endoplasmic reticulum lumen"/>
    <property type="evidence" value="ECO:0007669"/>
    <property type="project" value="UniProtKB-SubCell"/>
</dbReference>
<dbReference type="Pfam" id="PF18402">
    <property type="entry name" value="Thioredoxin_14"/>
    <property type="match status" value="1"/>
</dbReference>
<evidence type="ECO:0000256" key="3">
    <source>
        <dbReference type="ARBA" id="ARBA00022729"/>
    </source>
</evidence>
<dbReference type="GO" id="GO:0003980">
    <property type="term" value="F:UDP-glucose:glycoprotein glucosyltransferase activity"/>
    <property type="evidence" value="ECO:0007669"/>
    <property type="project" value="InterPro"/>
</dbReference>
<feature type="domain" description="Glucosyltransferase 24 catalytic" evidence="10">
    <location>
        <begin position="1092"/>
        <end position="1358"/>
    </location>
</feature>
<evidence type="ECO:0000313" key="12">
    <source>
        <dbReference type="Proteomes" id="UP000774326"/>
    </source>
</evidence>
<gene>
    <name evidence="11" type="ORF">WICPIJ_004844</name>
</gene>
<evidence type="ECO:0000256" key="1">
    <source>
        <dbReference type="ARBA" id="ARBA00001913"/>
    </source>
</evidence>